<dbReference type="GeneID" id="94545495"/>
<organism evidence="1 2">
    <name type="scientific">Weissella soli</name>
    <dbReference type="NCBI Taxonomy" id="155866"/>
    <lineage>
        <taxon>Bacteria</taxon>
        <taxon>Bacillati</taxon>
        <taxon>Bacillota</taxon>
        <taxon>Bacilli</taxon>
        <taxon>Lactobacillales</taxon>
        <taxon>Lactobacillaceae</taxon>
        <taxon>Weissella</taxon>
    </lineage>
</organism>
<evidence type="ECO:0000313" key="1">
    <source>
        <dbReference type="EMBL" id="RDL01534.1"/>
    </source>
</evidence>
<dbReference type="EMBL" id="QRAS01000004">
    <property type="protein sequence ID" value="RDL01534.1"/>
    <property type="molecule type" value="Genomic_DNA"/>
</dbReference>
<dbReference type="CDD" id="cd06165">
    <property type="entry name" value="Sortase_A"/>
    <property type="match status" value="1"/>
</dbReference>
<dbReference type="Pfam" id="PF04203">
    <property type="entry name" value="Sortase"/>
    <property type="match status" value="1"/>
</dbReference>
<protein>
    <submittedName>
        <fullName evidence="1">Sortase A</fullName>
    </submittedName>
</protein>
<keyword evidence="2" id="KW-1185">Reference proteome</keyword>
<dbReference type="Proteomes" id="UP000254912">
    <property type="component" value="Unassembled WGS sequence"/>
</dbReference>
<name>A0A288Q8D8_9LACO</name>
<proteinExistence type="predicted"/>
<dbReference type="KEGG" id="wso:WSWS_00285"/>
<dbReference type="SUPFAM" id="SSF63817">
    <property type="entry name" value="Sortase"/>
    <property type="match status" value="1"/>
</dbReference>
<evidence type="ECO:0000313" key="2">
    <source>
        <dbReference type="Proteomes" id="UP000254912"/>
    </source>
</evidence>
<sequence length="321" mass="35618">MPNFTAISTQIELTHIFKTMLPVALGLFGLMTLWSIIWSYRLHHHWHLAIRRSLAHLVLAFAISLIGFQIWQTNIFNIAGTTQKQLQHYHYQKLQRTHTIYALTARQRIAKMVMRNAANGYHKQGFVAIPTRSILLPIYDDAYSVAGLNQGANYANRSADDPNGTNMPVMGQGNYGLAAHNFNDGHTGFSALQKNRSQNAPYLQNGQPGSSDWLQGQKVYLANGTHIYTYTITGQDLVKPSDVSVLNATKHAKLTIISCLFPDTNYRIITHATLTKSATWANASDRTVGYFDLTNQATNAHAAWFNPGTEEGVNGDAGGTK</sequence>
<dbReference type="Gene3D" id="2.40.260.10">
    <property type="entry name" value="Sortase"/>
    <property type="match status" value="1"/>
</dbReference>
<comment type="caution">
    <text evidence="1">The sequence shown here is derived from an EMBL/GenBank/DDBJ whole genome shotgun (WGS) entry which is preliminary data.</text>
</comment>
<reference evidence="1 2" key="1">
    <citation type="submission" date="2018-07" db="EMBL/GenBank/DDBJ databases">
        <title>Genomic Encyclopedia of Type Strains, Phase III (KMG-III): the genomes of soil and plant-associated and newly described type strains.</title>
        <authorList>
            <person name="Whitman W."/>
        </authorList>
    </citation>
    <scope>NUCLEOTIDE SEQUENCE [LARGE SCALE GENOMIC DNA]</scope>
    <source>
        <strain evidence="1 2">CECT 7031</strain>
    </source>
</reference>
<gene>
    <name evidence="1" type="ORF">DFP99_1440</name>
</gene>
<dbReference type="AlphaFoldDB" id="A0A288Q8D8"/>
<dbReference type="InterPro" id="IPR023365">
    <property type="entry name" value="Sortase_dom-sf"/>
</dbReference>
<accession>A0A288Q8D8</accession>
<dbReference type="InterPro" id="IPR042007">
    <property type="entry name" value="Sortase_A"/>
</dbReference>
<dbReference type="RefSeq" id="WP_070229588.1">
    <property type="nucleotide sequence ID" value="NZ_BJYO01000006.1"/>
</dbReference>
<dbReference type="InterPro" id="IPR005754">
    <property type="entry name" value="Sortase"/>
</dbReference>